<feature type="transmembrane region" description="Helical" evidence="8">
    <location>
        <begin position="12"/>
        <end position="30"/>
    </location>
</feature>
<keyword evidence="6 8" id="KW-1133">Transmembrane helix</keyword>
<proteinExistence type="inferred from homology"/>
<comment type="subcellular location">
    <subcellularLocation>
        <location evidence="1 8">Cell membrane</location>
        <topology evidence="1 8">Multi-pass membrane protein</topology>
    </subcellularLocation>
</comment>
<keyword evidence="5 8" id="KW-0812">Transmembrane</keyword>
<sequence length="258" mass="27635">MAQLGSYISDGLSVHLMVFLFLVACVAGLIDTLAGGGGLLTVPALISSGIPPLIALGTNKFQGSVGSATASFVMLRNHRVRWADVRRLMAGSLIGAMLGTLLVQQLDTRWLSFIVPLVLALIALYFLFSPRPRQMAHPRCSDRLYRRLVVPLIGAYDGFFGPGTGSFFALAGVSLRGQSLVDATAVAKTLNCASNVASLVVFLAAGHILWSAALVMLTGQLIGAWVGAHALFRINPNYLRYLVVIMSLSMLARYLWLS</sequence>
<keyword evidence="3" id="KW-0813">Transport</keyword>
<dbReference type="RefSeq" id="WP_408623897.1">
    <property type="nucleotide sequence ID" value="NZ_JBEQCT010000005.1"/>
</dbReference>
<keyword evidence="10" id="KW-1185">Reference proteome</keyword>
<dbReference type="EMBL" id="JBEQCT010000005">
    <property type="protein sequence ID" value="MFM2485650.1"/>
    <property type="molecule type" value="Genomic_DNA"/>
</dbReference>
<dbReference type="PANTHER" id="PTHR30269">
    <property type="entry name" value="TRANSMEMBRANE PROTEIN YFCA"/>
    <property type="match status" value="1"/>
</dbReference>
<name>A0ABW9G8W0_9GAMM</name>
<dbReference type="Proteomes" id="UP001629953">
    <property type="component" value="Unassembled WGS sequence"/>
</dbReference>
<reference evidence="9 10" key="1">
    <citation type="journal article" date="2013" name="Int. J. Syst. Evol. Microbiol.">
        <title>Celerinatantimonas yamalensis sp. nov., a cold-adapted diazotrophic bacterium from a cold permafrost brine.</title>
        <authorList>
            <person name="Shcherbakova V."/>
            <person name="Chuvilskaya N."/>
            <person name="Rivkina E."/>
            <person name="Demidov N."/>
            <person name="Uchaeva V."/>
            <person name="Suetin S."/>
            <person name="Suzina N."/>
            <person name="Gilichinsky D."/>
        </authorList>
    </citation>
    <scope>NUCLEOTIDE SEQUENCE [LARGE SCALE GENOMIC DNA]</scope>
    <source>
        <strain evidence="9 10">C7</strain>
    </source>
</reference>
<accession>A0ABW9G8W0</accession>
<dbReference type="InterPro" id="IPR002781">
    <property type="entry name" value="TM_pro_TauE-like"/>
</dbReference>
<keyword evidence="7 8" id="KW-0472">Membrane</keyword>
<keyword evidence="4 8" id="KW-1003">Cell membrane</keyword>
<evidence type="ECO:0000256" key="1">
    <source>
        <dbReference type="ARBA" id="ARBA00004651"/>
    </source>
</evidence>
<evidence type="ECO:0000256" key="3">
    <source>
        <dbReference type="ARBA" id="ARBA00022448"/>
    </source>
</evidence>
<comment type="similarity">
    <text evidence="2 8">Belongs to the 4-toluene sulfonate uptake permease (TSUP) (TC 2.A.102) family.</text>
</comment>
<organism evidence="9 10">
    <name type="scientific">Celerinatantimonas yamalensis</name>
    <dbReference type="NCBI Taxonomy" id="559956"/>
    <lineage>
        <taxon>Bacteria</taxon>
        <taxon>Pseudomonadati</taxon>
        <taxon>Pseudomonadota</taxon>
        <taxon>Gammaproteobacteria</taxon>
        <taxon>Celerinatantimonadaceae</taxon>
        <taxon>Celerinatantimonas</taxon>
    </lineage>
</organism>
<evidence type="ECO:0000256" key="4">
    <source>
        <dbReference type="ARBA" id="ARBA00022475"/>
    </source>
</evidence>
<comment type="caution">
    <text evidence="9">The sequence shown here is derived from an EMBL/GenBank/DDBJ whole genome shotgun (WGS) entry which is preliminary data.</text>
</comment>
<evidence type="ECO:0000256" key="6">
    <source>
        <dbReference type="ARBA" id="ARBA00022989"/>
    </source>
</evidence>
<feature type="transmembrane region" description="Helical" evidence="8">
    <location>
        <begin position="148"/>
        <end position="175"/>
    </location>
</feature>
<feature type="transmembrane region" description="Helical" evidence="8">
    <location>
        <begin position="87"/>
        <end position="104"/>
    </location>
</feature>
<dbReference type="InterPro" id="IPR052017">
    <property type="entry name" value="TSUP"/>
</dbReference>
<dbReference type="PANTHER" id="PTHR30269:SF0">
    <property type="entry name" value="MEMBRANE TRANSPORTER PROTEIN YFCA-RELATED"/>
    <property type="match status" value="1"/>
</dbReference>
<protein>
    <recommendedName>
        <fullName evidence="8">Probable membrane transporter protein</fullName>
    </recommendedName>
</protein>
<feature type="transmembrane region" description="Helical" evidence="8">
    <location>
        <begin position="238"/>
        <end position="256"/>
    </location>
</feature>
<evidence type="ECO:0000256" key="7">
    <source>
        <dbReference type="ARBA" id="ARBA00023136"/>
    </source>
</evidence>
<evidence type="ECO:0000313" key="9">
    <source>
        <dbReference type="EMBL" id="MFM2485650.1"/>
    </source>
</evidence>
<evidence type="ECO:0000256" key="8">
    <source>
        <dbReference type="RuleBase" id="RU363041"/>
    </source>
</evidence>
<evidence type="ECO:0000313" key="10">
    <source>
        <dbReference type="Proteomes" id="UP001629953"/>
    </source>
</evidence>
<gene>
    <name evidence="9" type="ORF">ABUE30_11375</name>
</gene>
<evidence type="ECO:0000256" key="2">
    <source>
        <dbReference type="ARBA" id="ARBA00009142"/>
    </source>
</evidence>
<evidence type="ECO:0000256" key="5">
    <source>
        <dbReference type="ARBA" id="ARBA00022692"/>
    </source>
</evidence>
<feature type="transmembrane region" description="Helical" evidence="8">
    <location>
        <begin position="110"/>
        <end position="128"/>
    </location>
</feature>
<dbReference type="Pfam" id="PF01925">
    <property type="entry name" value="TauE"/>
    <property type="match status" value="1"/>
</dbReference>